<evidence type="ECO:0000313" key="13">
    <source>
        <dbReference type="Proteomes" id="UP001558652"/>
    </source>
</evidence>
<keyword evidence="8 10" id="KW-0472">Membrane</keyword>
<keyword evidence="7 10" id="KW-1133">Transmembrane helix</keyword>
<keyword evidence="6" id="KW-0914">Notch signaling pathway</keyword>
<accession>A0ABD0Y939</accession>
<evidence type="ECO:0000256" key="7">
    <source>
        <dbReference type="ARBA" id="ARBA00022989"/>
    </source>
</evidence>
<evidence type="ECO:0000256" key="10">
    <source>
        <dbReference type="SAM" id="Phobius"/>
    </source>
</evidence>
<dbReference type="PANTHER" id="PTHR21092:SF0">
    <property type="entry name" value="NICASTRIN"/>
    <property type="match status" value="1"/>
</dbReference>
<keyword evidence="9" id="KW-0325">Glycoprotein</keyword>
<reference evidence="12 13" key="1">
    <citation type="submission" date="2024-07" db="EMBL/GenBank/DDBJ databases">
        <title>Chromosome-level genome assembly of the water stick insect Ranatra chinensis (Heteroptera: Nepidae).</title>
        <authorList>
            <person name="Liu X."/>
        </authorList>
    </citation>
    <scope>NUCLEOTIDE SEQUENCE [LARGE SCALE GENOMIC DNA]</scope>
    <source>
        <strain evidence="12">Cailab_2021Rc</strain>
        <tissue evidence="12">Muscle</tissue>
    </source>
</reference>
<dbReference type="EMBL" id="JBFDAA010000022">
    <property type="protein sequence ID" value="KAL1110593.1"/>
    <property type="molecule type" value="Genomic_DNA"/>
</dbReference>
<keyword evidence="4 10" id="KW-0812">Transmembrane</keyword>
<organism evidence="12 13">
    <name type="scientific">Ranatra chinensis</name>
    <dbReference type="NCBI Taxonomy" id="642074"/>
    <lineage>
        <taxon>Eukaryota</taxon>
        <taxon>Metazoa</taxon>
        <taxon>Ecdysozoa</taxon>
        <taxon>Arthropoda</taxon>
        <taxon>Hexapoda</taxon>
        <taxon>Insecta</taxon>
        <taxon>Pterygota</taxon>
        <taxon>Neoptera</taxon>
        <taxon>Paraneoptera</taxon>
        <taxon>Hemiptera</taxon>
        <taxon>Heteroptera</taxon>
        <taxon>Panheteroptera</taxon>
        <taxon>Nepomorpha</taxon>
        <taxon>Nepidae</taxon>
        <taxon>Ranatrinae</taxon>
        <taxon>Ranatra</taxon>
    </lineage>
</organism>
<evidence type="ECO:0000256" key="9">
    <source>
        <dbReference type="ARBA" id="ARBA00023180"/>
    </source>
</evidence>
<comment type="subcellular location">
    <subcellularLocation>
        <location evidence="1">Membrane</location>
        <topology evidence="1">Single-pass type I membrane protein</topology>
    </subcellularLocation>
</comment>
<evidence type="ECO:0000256" key="5">
    <source>
        <dbReference type="ARBA" id="ARBA00022729"/>
    </source>
</evidence>
<dbReference type="PANTHER" id="PTHR21092">
    <property type="entry name" value="NICASTRIN"/>
    <property type="match status" value="1"/>
</dbReference>
<proteinExistence type="inferred from homology"/>
<dbReference type="InterPro" id="IPR008710">
    <property type="entry name" value="Nicastrin"/>
</dbReference>
<gene>
    <name evidence="12" type="ORF">AAG570_008121</name>
</gene>
<evidence type="ECO:0000259" key="11">
    <source>
        <dbReference type="Pfam" id="PF18266"/>
    </source>
</evidence>
<keyword evidence="5" id="KW-0732">Signal</keyword>
<evidence type="ECO:0000256" key="2">
    <source>
        <dbReference type="ARBA" id="ARBA00007717"/>
    </source>
</evidence>
<dbReference type="Proteomes" id="UP001558652">
    <property type="component" value="Unassembled WGS sequence"/>
</dbReference>
<evidence type="ECO:0000256" key="1">
    <source>
        <dbReference type="ARBA" id="ARBA00004479"/>
    </source>
</evidence>
<comment type="similarity">
    <text evidence="2">Belongs to the nicastrin family.</text>
</comment>
<evidence type="ECO:0000256" key="6">
    <source>
        <dbReference type="ARBA" id="ARBA00022976"/>
    </source>
</evidence>
<dbReference type="AlphaFoldDB" id="A0ABD0Y939"/>
<dbReference type="Pfam" id="PF05450">
    <property type="entry name" value="Nicastrin"/>
    <property type="match status" value="1"/>
</dbReference>
<dbReference type="InterPro" id="IPR041084">
    <property type="entry name" value="Ncstrn_small"/>
</dbReference>
<evidence type="ECO:0000256" key="4">
    <source>
        <dbReference type="ARBA" id="ARBA00022692"/>
    </source>
</evidence>
<feature type="transmembrane region" description="Helical" evidence="10">
    <location>
        <begin position="243"/>
        <end position="264"/>
    </location>
</feature>
<dbReference type="GO" id="GO:0005886">
    <property type="term" value="C:plasma membrane"/>
    <property type="evidence" value="ECO:0007669"/>
    <property type="project" value="UniProtKB-ARBA"/>
</dbReference>
<sequence length="271" mass="30434">MMYQSFENPITCFRRFNGTHQFGCSTPRSGNFGVVIILKSKSDLDWLLSKAVAGPYMVALRPDMFNRFLFNIMTVLENNSNIISGILLLVDPNVQPESFSPDDTCPNRYSSGASGCMNNWNPYGNGFLLKDWPFPIFYVHNVDTIKSIEDCNRINLPQDETQLSRALCSIRMKSHMFGAVNSQTCIGRSELINFNQFRYCDPLGDQNIFLSFGDVLTQSHKNTIVLAARLDAASLFESKAPGAMTAISGLVTLLTTAHILYNMLYQKVYSK</sequence>
<name>A0ABD0Y939_9HEMI</name>
<keyword evidence="13" id="KW-1185">Reference proteome</keyword>
<comment type="caution">
    <text evidence="12">The sequence shown here is derived from an EMBL/GenBank/DDBJ whole genome shotgun (WGS) entry which is preliminary data.</text>
</comment>
<evidence type="ECO:0000256" key="3">
    <source>
        <dbReference type="ARBA" id="ARBA00015303"/>
    </source>
</evidence>
<protein>
    <recommendedName>
        <fullName evidence="3">Nicastrin</fullName>
    </recommendedName>
</protein>
<dbReference type="Pfam" id="PF18266">
    <property type="entry name" value="Ncstrn_small"/>
    <property type="match status" value="1"/>
</dbReference>
<evidence type="ECO:0000256" key="8">
    <source>
        <dbReference type="ARBA" id="ARBA00023136"/>
    </source>
</evidence>
<feature type="domain" description="Nicastrin small lobe" evidence="11">
    <location>
        <begin position="11"/>
        <end position="177"/>
    </location>
</feature>
<evidence type="ECO:0000313" key="12">
    <source>
        <dbReference type="EMBL" id="KAL1110593.1"/>
    </source>
</evidence>
<dbReference type="GO" id="GO:0007219">
    <property type="term" value="P:Notch signaling pathway"/>
    <property type="evidence" value="ECO:0007669"/>
    <property type="project" value="UniProtKB-KW"/>
</dbReference>